<sequence>MIKVKIKNCFNFECFKHLTIFKKISNCRKIIFFLFRFAEDAPLSLFSWQTNFSTFFLIKLINQLIKTLKS</sequence>
<evidence type="ECO:0000313" key="1">
    <source>
        <dbReference type="Proteomes" id="UP000046392"/>
    </source>
</evidence>
<protein>
    <submittedName>
        <fullName evidence="2">Uncharacterized protein</fullName>
    </submittedName>
</protein>
<reference evidence="2" key="1">
    <citation type="submission" date="2017-02" db="UniProtKB">
        <authorList>
            <consortium name="WormBaseParasite"/>
        </authorList>
    </citation>
    <scope>IDENTIFICATION</scope>
</reference>
<keyword evidence="1" id="KW-1185">Reference proteome</keyword>
<organism evidence="1 2">
    <name type="scientific">Strongyloides papillosus</name>
    <name type="common">Intestinal threadworm</name>
    <dbReference type="NCBI Taxonomy" id="174720"/>
    <lineage>
        <taxon>Eukaryota</taxon>
        <taxon>Metazoa</taxon>
        <taxon>Ecdysozoa</taxon>
        <taxon>Nematoda</taxon>
        <taxon>Chromadorea</taxon>
        <taxon>Rhabditida</taxon>
        <taxon>Tylenchina</taxon>
        <taxon>Panagrolaimomorpha</taxon>
        <taxon>Strongyloidoidea</taxon>
        <taxon>Strongyloididae</taxon>
        <taxon>Strongyloides</taxon>
    </lineage>
</organism>
<dbReference type="AlphaFoldDB" id="A0A0N5C905"/>
<proteinExistence type="predicted"/>
<name>A0A0N5C905_STREA</name>
<evidence type="ECO:0000313" key="2">
    <source>
        <dbReference type="WBParaSite" id="SPAL_0001438800.1"/>
    </source>
</evidence>
<dbReference type="Proteomes" id="UP000046392">
    <property type="component" value="Unplaced"/>
</dbReference>
<accession>A0A0N5C905</accession>
<dbReference type="WBParaSite" id="SPAL_0001438800.1">
    <property type="protein sequence ID" value="SPAL_0001438800.1"/>
    <property type="gene ID" value="SPAL_0001438800"/>
</dbReference>